<name>A0A4U8UJH3_STECR</name>
<dbReference type="EMBL" id="AZBU02000001">
    <property type="protein sequence ID" value="TMS32195.1"/>
    <property type="molecule type" value="Genomic_DNA"/>
</dbReference>
<proteinExistence type="predicted"/>
<comment type="caution">
    <text evidence="1">The sequence shown here is derived from an EMBL/GenBank/DDBJ whole genome shotgun (WGS) entry which is preliminary data.</text>
</comment>
<dbReference type="Proteomes" id="UP000298663">
    <property type="component" value="Chromosome X"/>
</dbReference>
<reference evidence="1 2" key="1">
    <citation type="journal article" date="2015" name="Genome Biol.">
        <title>Comparative genomics of Steinernema reveals deeply conserved gene regulatory networks.</title>
        <authorList>
            <person name="Dillman A.R."/>
            <person name="Macchietto M."/>
            <person name="Porter C.F."/>
            <person name="Rogers A."/>
            <person name="Williams B."/>
            <person name="Antoshechkin I."/>
            <person name="Lee M.M."/>
            <person name="Goodwin Z."/>
            <person name="Lu X."/>
            <person name="Lewis E.E."/>
            <person name="Goodrich-Blair H."/>
            <person name="Stock S.P."/>
            <person name="Adams B.J."/>
            <person name="Sternberg P.W."/>
            <person name="Mortazavi A."/>
        </authorList>
    </citation>
    <scope>NUCLEOTIDE SEQUENCE [LARGE SCALE GENOMIC DNA]</scope>
    <source>
        <strain evidence="1 2">ALL</strain>
    </source>
</reference>
<protein>
    <submittedName>
        <fullName evidence="1">Uncharacterized protein</fullName>
    </submittedName>
</protein>
<sequence>MRSFEILGFTMMKVPLHMGFLPLGLDPYCEMPFSGTTLQRRRSSWTRTLSLRLDVVVVFRALPSFCIYGQK</sequence>
<dbReference type="EMBL" id="CM016762">
    <property type="protein sequence ID" value="TMS32195.1"/>
    <property type="molecule type" value="Genomic_DNA"/>
</dbReference>
<organism evidence="1 2">
    <name type="scientific">Steinernema carpocapsae</name>
    <name type="common">Entomopathogenic nematode</name>
    <dbReference type="NCBI Taxonomy" id="34508"/>
    <lineage>
        <taxon>Eukaryota</taxon>
        <taxon>Metazoa</taxon>
        <taxon>Ecdysozoa</taxon>
        <taxon>Nematoda</taxon>
        <taxon>Chromadorea</taxon>
        <taxon>Rhabditida</taxon>
        <taxon>Tylenchina</taxon>
        <taxon>Panagrolaimomorpha</taxon>
        <taxon>Strongyloidoidea</taxon>
        <taxon>Steinernematidae</taxon>
        <taxon>Steinernema</taxon>
    </lineage>
</organism>
<keyword evidence="2" id="KW-1185">Reference proteome</keyword>
<gene>
    <name evidence="1" type="ORF">L596_000070</name>
</gene>
<accession>A0A4U8UJH3</accession>
<reference evidence="1 2" key="2">
    <citation type="journal article" date="2019" name="G3 (Bethesda)">
        <title>Hybrid Assembly of the Genome of the Entomopathogenic Nematode Steinernema carpocapsae Identifies the X-Chromosome.</title>
        <authorList>
            <person name="Serra L."/>
            <person name="Macchietto M."/>
            <person name="Macias-Munoz A."/>
            <person name="McGill C.J."/>
            <person name="Rodriguez I.M."/>
            <person name="Rodriguez B."/>
            <person name="Murad R."/>
            <person name="Mortazavi A."/>
        </authorList>
    </citation>
    <scope>NUCLEOTIDE SEQUENCE [LARGE SCALE GENOMIC DNA]</scope>
    <source>
        <strain evidence="1 2">ALL</strain>
    </source>
</reference>
<evidence type="ECO:0000313" key="1">
    <source>
        <dbReference type="EMBL" id="TMS32195.1"/>
    </source>
</evidence>
<evidence type="ECO:0000313" key="2">
    <source>
        <dbReference type="Proteomes" id="UP000298663"/>
    </source>
</evidence>
<dbReference type="AlphaFoldDB" id="A0A4U8UJH3"/>